<feature type="non-terminal residue" evidence="4">
    <location>
        <position position="1"/>
    </location>
</feature>
<evidence type="ECO:0000256" key="1">
    <source>
        <dbReference type="ARBA" id="ARBA00022729"/>
    </source>
</evidence>
<feature type="non-terminal residue" evidence="4">
    <location>
        <position position="234"/>
    </location>
</feature>
<gene>
    <name evidence="4" type="ORF">C3L33_06380</name>
</gene>
<dbReference type="PROSITE" id="PS51473">
    <property type="entry name" value="GNK2"/>
    <property type="match status" value="1"/>
</dbReference>
<protein>
    <recommendedName>
        <fullName evidence="3">Gnk2-homologous domain-containing protein</fullName>
    </recommendedName>
</protein>
<proteinExistence type="predicted"/>
<evidence type="ECO:0000256" key="2">
    <source>
        <dbReference type="ARBA" id="ARBA00022737"/>
    </source>
</evidence>
<dbReference type="InterPro" id="IPR038408">
    <property type="entry name" value="GNK2_sf"/>
</dbReference>
<dbReference type="CDD" id="cd23509">
    <property type="entry name" value="Gnk2-like"/>
    <property type="match status" value="1"/>
</dbReference>
<dbReference type="PANTHER" id="PTHR32099:SF105">
    <property type="entry name" value="CYSTEINE-RICH REPEAT SECRETORY PROTEIN 1"/>
    <property type="match status" value="1"/>
</dbReference>
<dbReference type="SUPFAM" id="SSF81891">
    <property type="entry name" value="Poly A polymerase C-terminal region-like"/>
    <property type="match status" value="1"/>
</dbReference>
<dbReference type="AlphaFoldDB" id="A0A6A4LWX8"/>
<dbReference type="Proteomes" id="UP000428333">
    <property type="component" value="Linkage Group LG04"/>
</dbReference>
<evidence type="ECO:0000313" key="5">
    <source>
        <dbReference type="Proteomes" id="UP000428333"/>
    </source>
</evidence>
<reference evidence="4 5" key="1">
    <citation type="journal article" date="2019" name="Genome Biol. Evol.">
        <title>The Rhododendron genome and chromosomal organization provide insight into shared whole-genome duplications across the heath family (Ericaceae).</title>
        <authorList>
            <person name="Soza V.L."/>
            <person name="Lindsley D."/>
            <person name="Waalkes A."/>
            <person name="Ramage E."/>
            <person name="Patwardhan R.P."/>
            <person name="Burton J.N."/>
            <person name="Adey A."/>
            <person name="Kumar A."/>
            <person name="Qiu R."/>
            <person name="Shendure J."/>
            <person name="Hall B."/>
        </authorList>
    </citation>
    <scope>NUCLEOTIDE SEQUENCE [LARGE SCALE GENOMIC DNA]</scope>
    <source>
        <strain evidence="4">RSF 1966-606</strain>
    </source>
</reference>
<accession>A0A6A4LWX8</accession>
<name>A0A6A4LWX8_9ERIC</name>
<feature type="domain" description="Gnk2-homologous" evidence="3">
    <location>
        <begin position="5"/>
        <end position="113"/>
    </location>
</feature>
<dbReference type="OrthoDB" id="1909574at2759"/>
<evidence type="ECO:0000259" key="3">
    <source>
        <dbReference type="PROSITE" id="PS51473"/>
    </source>
</evidence>
<dbReference type="PANTHER" id="PTHR32099">
    <property type="entry name" value="CYSTEINE-RICH REPEAT SECRETORY PROTEIN"/>
    <property type="match status" value="1"/>
</dbReference>
<sequence>MCRFRYQKGSGTVPRVEAGHDLVRRVHAEIMDDIADRASSDDYSGRKFATAEANYSLLQRVYGLAQCTPDISNSDCNTCLQKCISTFPTCCNTLQGARIVVPSCYVRYDSVCNGRSVACCMLLSTLVYTTTSDAIAADSSLEEHLSIFLKVEGLIKTMGLENIWKVKPLLSGTDIKEMFHLESGPVVGHMKEKVLRWQLAHPSRTVERCKDWMRKRYSRLLEESSSLFRLFPVT</sequence>
<comment type="caution">
    <text evidence="4">The sequence shown here is derived from an EMBL/GenBank/DDBJ whole genome shotgun (WGS) entry which is preliminary data.</text>
</comment>
<dbReference type="Pfam" id="PF01657">
    <property type="entry name" value="Stress-antifung"/>
    <property type="match status" value="1"/>
</dbReference>
<organism evidence="4 5">
    <name type="scientific">Rhododendron williamsianum</name>
    <dbReference type="NCBI Taxonomy" id="262921"/>
    <lineage>
        <taxon>Eukaryota</taxon>
        <taxon>Viridiplantae</taxon>
        <taxon>Streptophyta</taxon>
        <taxon>Embryophyta</taxon>
        <taxon>Tracheophyta</taxon>
        <taxon>Spermatophyta</taxon>
        <taxon>Magnoliopsida</taxon>
        <taxon>eudicotyledons</taxon>
        <taxon>Gunneridae</taxon>
        <taxon>Pentapetalae</taxon>
        <taxon>asterids</taxon>
        <taxon>Ericales</taxon>
        <taxon>Ericaceae</taxon>
        <taxon>Ericoideae</taxon>
        <taxon>Rhodoreae</taxon>
        <taxon>Rhododendron</taxon>
    </lineage>
</organism>
<dbReference type="InterPro" id="IPR002902">
    <property type="entry name" value="GNK2"/>
</dbReference>
<keyword evidence="5" id="KW-1185">Reference proteome</keyword>
<dbReference type="FunFam" id="3.30.430.20:FF:000002">
    <property type="entry name" value="Cysteine-rich receptor-like protein kinase 10"/>
    <property type="match status" value="1"/>
</dbReference>
<keyword evidence="1" id="KW-0732">Signal</keyword>
<dbReference type="Gene3D" id="3.30.430.20">
    <property type="entry name" value="Gnk2 domain, C-X8-C-X2-C motif"/>
    <property type="match status" value="1"/>
</dbReference>
<evidence type="ECO:0000313" key="4">
    <source>
        <dbReference type="EMBL" id="KAE9461712.1"/>
    </source>
</evidence>
<dbReference type="EMBL" id="QEFC01000947">
    <property type="protein sequence ID" value="KAE9461712.1"/>
    <property type="molecule type" value="Genomic_DNA"/>
</dbReference>
<keyword evidence="2" id="KW-0677">Repeat</keyword>